<organism evidence="7 8">
    <name type="scientific">Desulfoluna butyratoxydans</name>
    <dbReference type="NCBI Taxonomy" id="231438"/>
    <lineage>
        <taxon>Bacteria</taxon>
        <taxon>Pseudomonadati</taxon>
        <taxon>Thermodesulfobacteriota</taxon>
        <taxon>Desulfobacteria</taxon>
        <taxon>Desulfobacterales</taxon>
        <taxon>Desulfolunaceae</taxon>
        <taxon>Desulfoluna</taxon>
    </lineage>
</organism>
<keyword evidence="4" id="KW-0547">Nucleotide-binding</keyword>
<dbReference type="AlphaFoldDB" id="A0A4V6ILG8"/>
<keyword evidence="8" id="KW-1185">Reference proteome</keyword>
<dbReference type="GO" id="GO:0000166">
    <property type="term" value="F:nucleotide binding"/>
    <property type="evidence" value="ECO:0007669"/>
    <property type="project" value="UniProtKB-KW"/>
</dbReference>
<evidence type="ECO:0000256" key="5">
    <source>
        <dbReference type="ARBA" id="ARBA00047754"/>
    </source>
</evidence>
<dbReference type="EMBL" id="CAADHO010000004">
    <property type="protein sequence ID" value="VFQ44888.1"/>
    <property type="molecule type" value="Genomic_DNA"/>
</dbReference>
<dbReference type="InterPro" id="IPR024434">
    <property type="entry name" value="TSCPD_dom"/>
</dbReference>
<feature type="domain" description="TSCPD" evidence="6">
    <location>
        <begin position="3"/>
        <end position="77"/>
    </location>
</feature>
<dbReference type="GO" id="GO:0071897">
    <property type="term" value="P:DNA biosynthetic process"/>
    <property type="evidence" value="ECO:0007669"/>
    <property type="project" value="UniProtKB-KW"/>
</dbReference>
<evidence type="ECO:0000313" key="7">
    <source>
        <dbReference type="EMBL" id="VFQ44888.1"/>
    </source>
</evidence>
<dbReference type="GO" id="GO:0004748">
    <property type="term" value="F:ribonucleoside-diphosphate reductase activity, thioredoxin disulfide as acceptor"/>
    <property type="evidence" value="ECO:0007669"/>
    <property type="project" value="UniProtKB-EC"/>
</dbReference>
<evidence type="ECO:0000256" key="1">
    <source>
        <dbReference type="ARBA" id="ARBA00007405"/>
    </source>
</evidence>
<dbReference type="RefSeq" id="WP_180140883.1">
    <property type="nucleotide sequence ID" value="NZ_CAADHO010000004.1"/>
</dbReference>
<proteinExistence type="inferred from homology"/>
<reference evidence="7 8" key="1">
    <citation type="submission" date="2019-03" db="EMBL/GenBank/DDBJ databases">
        <authorList>
            <person name="Nijsse B."/>
        </authorList>
    </citation>
    <scope>NUCLEOTIDE SEQUENCE [LARGE SCALE GENOMIC DNA]</scope>
    <source>
        <strain evidence="7">Desulfoluna butyratoxydans MSL71</strain>
    </source>
</reference>
<evidence type="ECO:0000259" key="6">
    <source>
        <dbReference type="Pfam" id="PF12637"/>
    </source>
</evidence>
<protein>
    <recommendedName>
        <fullName evidence="2">ribonucleoside-diphosphate reductase</fullName>
        <ecNumber evidence="2">1.17.4.1</ecNumber>
    </recommendedName>
</protein>
<name>A0A4V6ILG8_9BACT</name>
<evidence type="ECO:0000256" key="3">
    <source>
        <dbReference type="ARBA" id="ARBA00022634"/>
    </source>
</evidence>
<gene>
    <name evidence="7" type="ORF">MSL71_25450</name>
</gene>
<dbReference type="EC" id="1.17.4.1" evidence="2"/>
<evidence type="ECO:0000256" key="2">
    <source>
        <dbReference type="ARBA" id="ARBA00012274"/>
    </source>
</evidence>
<dbReference type="Pfam" id="PF12637">
    <property type="entry name" value="TSCPD"/>
    <property type="match status" value="1"/>
</dbReference>
<comment type="similarity">
    <text evidence="1">Belongs to the ribonucleoside diphosphate reductase class-2 family.</text>
</comment>
<sequence length="97" mass="10351">MYTYEPSGVCAKKIDFDIKNNTIKNLVFTGGCPGNLLGIGRLVEGMSVDEVIARLKGVTCGKKATSCPDQLALALEEWKAGRLEADSLSAFLKIVAS</sequence>
<dbReference type="NCBIfam" id="TIGR03905">
    <property type="entry name" value="TIGR03905_4_Cys"/>
    <property type="match status" value="1"/>
</dbReference>
<dbReference type="Proteomes" id="UP000507962">
    <property type="component" value="Unassembled WGS sequence"/>
</dbReference>
<dbReference type="InterPro" id="IPR023806">
    <property type="entry name" value="CHP03905"/>
</dbReference>
<comment type="catalytic activity">
    <reaction evidence="5">
        <text>a 2'-deoxyribonucleoside 5'-diphosphate + [thioredoxin]-disulfide + H2O = a ribonucleoside 5'-diphosphate + [thioredoxin]-dithiol</text>
        <dbReference type="Rhea" id="RHEA:23252"/>
        <dbReference type="Rhea" id="RHEA-COMP:10698"/>
        <dbReference type="Rhea" id="RHEA-COMP:10700"/>
        <dbReference type="ChEBI" id="CHEBI:15377"/>
        <dbReference type="ChEBI" id="CHEBI:29950"/>
        <dbReference type="ChEBI" id="CHEBI:50058"/>
        <dbReference type="ChEBI" id="CHEBI:57930"/>
        <dbReference type="ChEBI" id="CHEBI:73316"/>
        <dbReference type="EC" id="1.17.4.1"/>
    </reaction>
</comment>
<evidence type="ECO:0000313" key="8">
    <source>
        <dbReference type="Proteomes" id="UP000507962"/>
    </source>
</evidence>
<accession>A0A4V6ILG8</accession>
<keyword evidence="3" id="KW-0237">DNA synthesis</keyword>
<evidence type="ECO:0000256" key="4">
    <source>
        <dbReference type="ARBA" id="ARBA00022741"/>
    </source>
</evidence>